<gene>
    <name evidence="10" type="ORF">IAC53_01960</name>
</gene>
<evidence type="ECO:0000313" key="10">
    <source>
        <dbReference type="EMBL" id="HIU35359.1"/>
    </source>
</evidence>
<feature type="transmembrane region" description="Helical" evidence="9">
    <location>
        <begin position="24"/>
        <end position="46"/>
    </location>
</feature>
<keyword evidence="4 8" id="KW-1003">Cell membrane</keyword>
<dbReference type="Proteomes" id="UP000824071">
    <property type="component" value="Unassembled WGS sequence"/>
</dbReference>
<sequence length="211" mass="23061">MSEQAVRKQPSPKKLLSGGRIRKLTVTALLGAVSAVLMLIQFSVPLIPSFIKMDVSNFPALIASFAFGPTSGMCVALIKNLLNLLTTSTGGIGELSDFILSCILVIPAGLIYKHRKNRNFAFLGAFVGTVCMAGMSLLTNYYITYPIYTTFMPMDMILSMYQDILPSANTLWKALLIFNVPFTFVKGMLCTAVTFILYKPLSPLIKGKAKI</sequence>
<evidence type="ECO:0000256" key="5">
    <source>
        <dbReference type="ARBA" id="ARBA00022692"/>
    </source>
</evidence>
<dbReference type="InterPro" id="IPR025720">
    <property type="entry name" value="RibU"/>
</dbReference>
<reference evidence="10" key="2">
    <citation type="journal article" date="2021" name="PeerJ">
        <title>Extensive microbial diversity within the chicken gut microbiome revealed by metagenomics and culture.</title>
        <authorList>
            <person name="Gilroy R."/>
            <person name="Ravi A."/>
            <person name="Getino M."/>
            <person name="Pursley I."/>
            <person name="Horton D.L."/>
            <person name="Alikhan N.F."/>
            <person name="Baker D."/>
            <person name="Gharbi K."/>
            <person name="Hall N."/>
            <person name="Watson M."/>
            <person name="Adriaenssens E.M."/>
            <person name="Foster-Nyarko E."/>
            <person name="Jarju S."/>
            <person name="Secka A."/>
            <person name="Antonio M."/>
            <person name="Oren A."/>
            <person name="Chaudhuri R.R."/>
            <person name="La Ragione R."/>
            <person name="Hildebrand F."/>
            <person name="Pallen M.J."/>
        </authorList>
    </citation>
    <scope>NUCLEOTIDE SEQUENCE</scope>
    <source>
        <strain evidence="10">ChiGjej1B1-19959</strain>
    </source>
</reference>
<evidence type="ECO:0000256" key="4">
    <source>
        <dbReference type="ARBA" id="ARBA00022475"/>
    </source>
</evidence>
<proteinExistence type="inferred from homology"/>
<evidence type="ECO:0000256" key="3">
    <source>
        <dbReference type="ARBA" id="ARBA00022448"/>
    </source>
</evidence>
<dbReference type="EMBL" id="DVMW01000018">
    <property type="protein sequence ID" value="HIU35359.1"/>
    <property type="molecule type" value="Genomic_DNA"/>
</dbReference>
<accession>A0A9D1IG16</accession>
<evidence type="ECO:0000313" key="11">
    <source>
        <dbReference type="Proteomes" id="UP000824071"/>
    </source>
</evidence>
<protein>
    <recommendedName>
        <fullName evidence="8">Riboflavin transporter</fullName>
    </recommendedName>
</protein>
<comment type="function">
    <text evidence="8">Probably a riboflavin-binding protein that interacts with the energy-coupling factor (ECF) ABC-transporter complex.</text>
</comment>
<evidence type="ECO:0000256" key="9">
    <source>
        <dbReference type="SAM" id="Phobius"/>
    </source>
</evidence>
<dbReference type="PIRSF" id="PIRSF037778">
    <property type="entry name" value="UCP037778_transp_RibU"/>
    <property type="match status" value="1"/>
</dbReference>
<reference evidence="10" key="1">
    <citation type="submission" date="2020-10" db="EMBL/GenBank/DDBJ databases">
        <authorList>
            <person name="Gilroy R."/>
        </authorList>
    </citation>
    <scope>NUCLEOTIDE SEQUENCE</scope>
    <source>
        <strain evidence="10">ChiGjej1B1-19959</strain>
    </source>
</reference>
<feature type="transmembrane region" description="Helical" evidence="9">
    <location>
        <begin position="98"/>
        <end position="113"/>
    </location>
</feature>
<dbReference type="GO" id="GO:0032217">
    <property type="term" value="F:riboflavin transmembrane transporter activity"/>
    <property type="evidence" value="ECO:0007669"/>
    <property type="project" value="UniProtKB-UniRule"/>
</dbReference>
<evidence type="ECO:0000256" key="7">
    <source>
        <dbReference type="ARBA" id="ARBA00023136"/>
    </source>
</evidence>
<comment type="subcellular location">
    <subcellularLocation>
        <location evidence="1">Cell membrane</location>
        <topology evidence="1">Multi-pass membrane protein</topology>
    </subcellularLocation>
</comment>
<evidence type="ECO:0000256" key="1">
    <source>
        <dbReference type="ARBA" id="ARBA00004651"/>
    </source>
</evidence>
<feature type="transmembrane region" description="Helical" evidence="9">
    <location>
        <begin position="58"/>
        <end position="78"/>
    </location>
</feature>
<feature type="transmembrane region" description="Helical" evidence="9">
    <location>
        <begin position="175"/>
        <end position="198"/>
    </location>
</feature>
<evidence type="ECO:0000256" key="8">
    <source>
        <dbReference type="PIRNR" id="PIRNR037778"/>
    </source>
</evidence>
<dbReference type="AlphaFoldDB" id="A0A9D1IG16"/>
<keyword evidence="6 9" id="KW-1133">Transmembrane helix</keyword>
<dbReference type="PANTHER" id="PTHR38438:SF1">
    <property type="entry name" value="RIBOFLAVIN TRANSPORTER RIBU"/>
    <property type="match status" value="1"/>
</dbReference>
<keyword evidence="5 9" id="KW-0812">Transmembrane</keyword>
<dbReference type="InterPro" id="IPR024529">
    <property type="entry name" value="ECF_trnsprt_substrate-spec"/>
</dbReference>
<dbReference type="GO" id="GO:0005886">
    <property type="term" value="C:plasma membrane"/>
    <property type="evidence" value="ECO:0007669"/>
    <property type="project" value="UniProtKB-SubCell"/>
</dbReference>
<keyword evidence="3 8" id="KW-0813">Transport</keyword>
<comment type="caution">
    <text evidence="10">The sequence shown here is derived from an EMBL/GenBank/DDBJ whole genome shotgun (WGS) entry which is preliminary data.</text>
</comment>
<dbReference type="PANTHER" id="PTHR38438">
    <property type="entry name" value="RIBOFLAVIN TRANSPORTER RIBU"/>
    <property type="match status" value="1"/>
</dbReference>
<evidence type="ECO:0000256" key="2">
    <source>
        <dbReference type="ARBA" id="ARBA00005540"/>
    </source>
</evidence>
<dbReference type="Pfam" id="PF12822">
    <property type="entry name" value="ECF_trnsprt"/>
    <property type="match status" value="1"/>
</dbReference>
<comment type="similarity">
    <text evidence="2 8">Belongs to the prokaryotic riboflavin transporter (P-RFT) (TC 2.A.87) family.</text>
</comment>
<organism evidence="10 11">
    <name type="scientific">Candidatus Fimenecus excrementigallinarum</name>
    <dbReference type="NCBI Taxonomy" id="2840816"/>
    <lineage>
        <taxon>Bacteria</taxon>
        <taxon>Bacillati</taxon>
        <taxon>Bacillota</taxon>
        <taxon>Clostridia</taxon>
        <taxon>Candidatus Fimenecus</taxon>
    </lineage>
</organism>
<evidence type="ECO:0000256" key="6">
    <source>
        <dbReference type="ARBA" id="ARBA00022989"/>
    </source>
</evidence>
<keyword evidence="7 8" id="KW-0472">Membrane</keyword>
<dbReference type="Gene3D" id="1.10.1760.20">
    <property type="match status" value="1"/>
</dbReference>
<feature type="transmembrane region" description="Helical" evidence="9">
    <location>
        <begin position="120"/>
        <end position="143"/>
    </location>
</feature>
<name>A0A9D1IG16_9FIRM</name>